<dbReference type="AlphaFoldDB" id="A0AAD4N3H3"/>
<feature type="region of interest" description="Disordered" evidence="1">
    <location>
        <begin position="22"/>
        <end position="74"/>
    </location>
</feature>
<organism evidence="2 3">
    <name type="scientific">Ditylenchus destructor</name>
    <dbReference type="NCBI Taxonomy" id="166010"/>
    <lineage>
        <taxon>Eukaryota</taxon>
        <taxon>Metazoa</taxon>
        <taxon>Ecdysozoa</taxon>
        <taxon>Nematoda</taxon>
        <taxon>Chromadorea</taxon>
        <taxon>Rhabditida</taxon>
        <taxon>Tylenchina</taxon>
        <taxon>Tylenchomorpha</taxon>
        <taxon>Sphaerularioidea</taxon>
        <taxon>Anguinidae</taxon>
        <taxon>Anguininae</taxon>
        <taxon>Ditylenchus</taxon>
    </lineage>
</organism>
<proteinExistence type="predicted"/>
<dbReference type="Proteomes" id="UP001201812">
    <property type="component" value="Unassembled WGS sequence"/>
</dbReference>
<keyword evidence="3" id="KW-1185">Reference proteome</keyword>
<gene>
    <name evidence="2" type="ORF">DdX_10922</name>
</gene>
<evidence type="ECO:0000313" key="3">
    <source>
        <dbReference type="Proteomes" id="UP001201812"/>
    </source>
</evidence>
<reference evidence="2" key="1">
    <citation type="submission" date="2022-01" db="EMBL/GenBank/DDBJ databases">
        <title>Genome Sequence Resource for Two Populations of Ditylenchus destructor, the Migratory Endoparasitic Phytonematode.</title>
        <authorList>
            <person name="Zhang H."/>
            <person name="Lin R."/>
            <person name="Xie B."/>
        </authorList>
    </citation>
    <scope>NUCLEOTIDE SEQUENCE</scope>
    <source>
        <strain evidence="2">BazhouSP</strain>
    </source>
</reference>
<evidence type="ECO:0000313" key="2">
    <source>
        <dbReference type="EMBL" id="KAI1710239.1"/>
    </source>
</evidence>
<comment type="caution">
    <text evidence="2">The sequence shown here is derived from an EMBL/GenBank/DDBJ whole genome shotgun (WGS) entry which is preliminary data.</text>
</comment>
<name>A0AAD4N3H3_9BILA</name>
<evidence type="ECO:0008006" key="4">
    <source>
        <dbReference type="Google" id="ProtNLM"/>
    </source>
</evidence>
<sequence>MIHQSTALIEPSKMSYYPAGSERGVESYSSYHAPPPSPDSAAPTPKNRNYLPAESSHRNQWTQGTISNSPQIHGSVMNCSTNSGDWSQRYGFTRFKKRESGLTKAPTVAKPVPLNQIKLPANLTNTIWVVGPCLHPEEENSGSSQKELCSYFSQFGKIVTVSYS</sequence>
<evidence type="ECO:0000256" key="1">
    <source>
        <dbReference type="SAM" id="MobiDB-lite"/>
    </source>
</evidence>
<accession>A0AAD4N3H3</accession>
<dbReference type="EMBL" id="JAKKPZ010000027">
    <property type="protein sequence ID" value="KAI1710239.1"/>
    <property type="molecule type" value="Genomic_DNA"/>
</dbReference>
<protein>
    <recommendedName>
        <fullName evidence="4">RRM domain-containing protein</fullName>
    </recommendedName>
</protein>
<feature type="compositionally biased region" description="Polar residues" evidence="1">
    <location>
        <begin position="58"/>
        <end position="74"/>
    </location>
</feature>